<dbReference type="InterPro" id="IPR013325">
    <property type="entry name" value="RNA_pol_sigma_r2"/>
</dbReference>
<evidence type="ECO:0000259" key="7">
    <source>
        <dbReference type="Pfam" id="PF08281"/>
    </source>
</evidence>
<keyword evidence="4" id="KW-0238">DNA-binding</keyword>
<comment type="similarity">
    <text evidence="1">Belongs to the sigma-70 factor family. ECF subfamily.</text>
</comment>
<dbReference type="InterPro" id="IPR014325">
    <property type="entry name" value="RNA_pol_sigma-E_actinobac"/>
</dbReference>
<dbReference type="NCBIfam" id="TIGR02937">
    <property type="entry name" value="sigma70-ECF"/>
    <property type="match status" value="1"/>
</dbReference>
<comment type="caution">
    <text evidence="8">The sequence shown here is derived from an EMBL/GenBank/DDBJ whole genome shotgun (WGS) entry which is preliminary data.</text>
</comment>
<dbReference type="Gene3D" id="1.10.10.10">
    <property type="entry name" value="Winged helix-like DNA-binding domain superfamily/Winged helix DNA-binding domain"/>
    <property type="match status" value="1"/>
</dbReference>
<dbReference type="Pfam" id="PF08281">
    <property type="entry name" value="Sigma70_r4_2"/>
    <property type="match status" value="1"/>
</dbReference>
<evidence type="ECO:0000256" key="2">
    <source>
        <dbReference type="ARBA" id="ARBA00023015"/>
    </source>
</evidence>
<dbReference type="Gene3D" id="1.10.1740.10">
    <property type="match status" value="1"/>
</dbReference>
<feature type="domain" description="RNA polymerase sigma factor 70 region 4 type 2" evidence="7">
    <location>
        <begin position="103"/>
        <end position="154"/>
    </location>
</feature>
<protein>
    <submittedName>
        <fullName evidence="8">RNA polymerase sigma24 factor</fullName>
    </submittedName>
</protein>
<reference evidence="8 9" key="1">
    <citation type="submission" date="2021-01" db="EMBL/GenBank/DDBJ databases">
        <title>Whole genome shotgun sequence of Verrucosispora qiuiae NBRC 106684.</title>
        <authorList>
            <person name="Komaki H."/>
            <person name="Tamura T."/>
        </authorList>
    </citation>
    <scope>NUCLEOTIDE SEQUENCE [LARGE SCALE GENOMIC DNA]</scope>
    <source>
        <strain evidence="8 9">NBRC 106684</strain>
    </source>
</reference>
<dbReference type="Pfam" id="PF04542">
    <property type="entry name" value="Sigma70_r2"/>
    <property type="match status" value="1"/>
</dbReference>
<organism evidence="8 9">
    <name type="scientific">Micromonospora qiuiae</name>
    <dbReference type="NCBI Taxonomy" id="502268"/>
    <lineage>
        <taxon>Bacteria</taxon>
        <taxon>Bacillati</taxon>
        <taxon>Actinomycetota</taxon>
        <taxon>Actinomycetes</taxon>
        <taxon>Micromonosporales</taxon>
        <taxon>Micromonosporaceae</taxon>
        <taxon>Micromonospora</taxon>
    </lineage>
</organism>
<sequence length="172" mass="19867">MDLETRQDFTAFVGARSHALFRTALALTGHRQQAEDLLQTVLAKAYRHWGKVRHGQPEAYLRRALYRQQVSWWRRPMRGREVVTDRLPDVADTDPTARVDLSLALRASLDRLAPKQRAVLVLRYLEDLPDEEIADILRCKPTTVRSQAVRALDRIRTLCPELTHLAVQEVHQ</sequence>
<dbReference type="CDD" id="cd06171">
    <property type="entry name" value="Sigma70_r4"/>
    <property type="match status" value="1"/>
</dbReference>
<evidence type="ECO:0000256" key="1">
    <source>
        <dbReference type="ARBA" id="ARBA00010641"/>
    </source>
</evidence>
<evidence type="ECO:0000313" key="8">
    <source>
        <dbReference type="EMBL" id="GIJ27797.1"/>
    </source>
</evidence>
<dbReference type="PANTHER" id="PTHR43133">
    <property type="entry name" value="RNA POLYMERASE ECF-TYPE SIGMA FACTO"/>
    <property type="match status" value="1"/>
</dbReference>
<proteinExistence type="inferred from homology"/>
<dbReference type="Proteomes" id="UP000653076">
    <property type="component" value="Unassembled WGS sequence"/>
</dbReference>
<evidence type="ECO:0000256" key="4">
    <source>
        <dbReference type="ARBA" id="ARBA00023125"/>
    </source>
</evidence>
<keyword evidence="2" id="KW-0805">Transcription regulation</keyword>
<dbReference type="PANTHER" id="PTHR43133:SF50">
    <property type="entry name" value="ECF RNA POLYMERASE SIGMA FACTOR SIGM"/>
    <property type="match status" value="1"/>
</dbReference>
<feature type="domain" description="RNA polymerase sigma-70 region 2" evidence="6">
    <location>
        <begin position="18"/>
        <end position="75"/>
    </location>
</feature>
<evidence type="ECO:0000259" key="6">
    <source>
        <dbReference type="Pfam" id="PF04542"/>
    </source>
</evidence>
<name>A0ABQ4JCH5_9ACTN</name>
<gene>
    <name evidence="8" type="ORF">Vqi01_29590</name>
</gene>
<evidence type="ECO:0000313" key="9">
    <source>
        <dbReference type="Proteomes" id="UP000653076"/>
    </source>
</evidence>
<dbReference type="InterPro" id="IPR014284">
    <property type="entry name" value="RNA_pol_sigma-70_dom"/>
</dbReference>
<dbReference type="InterPro" id="IPR007627">
    <property type="entry name" value="RNA_pol_sigma70_r2"/>
</dbReference>
<dbReference type="SUPFAM" id="SSF88946">
    <property type="entry name" value="Sigma2 domain of RNA polymerase sigma factors"/>
    <property type="match status" value="1"/>
</dbReference>
<dbReference type="RefSeq" id="WP_204035349.1">
    <property type="nucleotide sequence ID" value="NZ_BOPC01000037.1"/>
</dbReference>
<evidence type="ECO:0000256" key="3">
    <source>
        <dbReference type="ARBA" id="ARBA00023082"/>
    </source>
</evidence>
<dbReference type="InterPro" id="IPR039425">
    <property type="entry name" value="RNA_pol_sigma-70-like"/>
</dbReference>
<dbReference type="InterPro" id="IPR013324">
    <property type="entry name" value="RNA_pol_sigma_r3/r4-like"/>
</dbReference>
<keyword evidence="3" id="KW-0731">Sigma factor</keyword>
<keyword evidence="5" id="KW-0804">Transcription</keyword>
<dbReference type="InterPro" id="IPR013249">
    <property type="entry name" value="RNA_pol_sigma70_r4_t2"/>
</dbReference>
<accession>A0ABQ4JCH5</accession>
<evidence type="ECO:0000256" key="5">
    <source>
        <dbReference type="ARBA" id="ARBA00023163"/>
    </source>
</evidence>
<dbReference type="NCBIfam" id="TIGR02983">
    <property type="entry name" value="SigE-fam_strep"/>
    <property type="match status" value="1"/>
</dbReference>
<dbReference type="InterPro" id="IPR036388">
    <property type="entry name" value="WH-like_DNA-bd_sf"/>
</dbReference>
<dbReference type="EMBL" id="BOPC01000037">
    <property type="protein sequence ID" value="GIJ27797.1"/>
    <property type="molecule type" value="Genomic_DNA"/>
</dbReference>
<dbReference type="SUPFAM" id="SSF88659">
    <property type="entry name" value="Sigma3 and sigma4 domains of RNA polymerase sigma factors"/>
    <property type="match status" value="1"/>
</dbReference>
<keyword evidence="9" id="KW-1185">Reference proteome</keyword>